<accession>A0AA36BT99</accession>
<proteinExistence type="predicted"/>
<dbReference type="EMBL" id="OX597837">
    <property type="protein sequence ID" value="CAI9739843.1"/>
    <property type="molecule type" value="Genomic_DNA"/>
</dbReference>
<keyword evidence="2" id="KW-1185">Reference proteome</keyword>
<evidence type="ECO:0000313" key="1">
    <source>
        <dbReference type="EMBL" id="CAI9739843.1"/>
    </source>
</evidence>
<evidence type="ECO:0000313" key="2">
    <source>
        <dbReference type="Proteomes" id="UP001162480"/>
    </source>
</evidence>
<dbReference type="Proteomes" id="UP001162480">
    <property type="component" value="Chromosome 24"/>
</dbReference>
<sequence length="67" mass="7907">MFFVVFETILSSSEILFSILQKSSLDISRYIHEIENFRKQLVDIIMFRGKHSSHWLHLEANILITLA</sequence>
<gene>
    <name evidence="1" type="ORF">OCTVUL_1B016564</name>
</gene>
<name>A0AA36BT99_OCTVU</name>
<dbReference type="AlphaFoldDB" id="A0AA36BT99"/>
<reference evidence="1" key="1">
    <citation type="submission" date="2023-08" db="EMBL/GenBank/DDBJ databases">
        <authorList>
            <person name="Alioto T."/>
            <person name="Alioto T."/>
            <person name="Gomez Garrido J."/>
        </authorList>
    </citation>
    <scope>NUCLEOTIDE SEQUENCE</scope>
</reference>
<protein>
    <submittedName>
        <fullName evidence="1">Uncharacterized protein</fullName>
    </submittedName>
</protein>
<organism evidence="1 2">
    <name type="scientific">Octopus vulgaris</name>
    <name type="common">Common octopus</name>
    <dbReference type="NCBI Taxonomy" id="6645"/>
    <lineage>
        <taxon>Eukaryota</taxon>
        <taxon>Metazoa</taxon>
        <taxon>Spiralia</taxon>
        <taxon>Lophotrochozoa</taxon>
        <taxon>Mollusca</taxon>
        <taxon>Cephalopoda</taxon>
        <taxon>Coleoidea</taxon>
        <taxon>Octopodiformes</taxon>
        <taxon>Octopoda</taxon>
        <taxon>Incirrata</taxon>
        <taxon>Octopodidae</taxon>
        <taxon>Octopus</taxon>
    </lineage>
</organism>